<protein>
    <submittedName>
        <fullName evidence="1">Uncharacterized protein</fullName>
    </submittedName>
</protein>
<dbReference type="AlphaFoldDB" id="A0A2P2QYA1"/>
<proteinExistence type="predicted"/>
<reference evidence="1" key="1">
    <citation type="submission" date="2018-02" db="EMBL/GenBank/DDBJ databases">
        <title>Rhizophora mucronata_Transcriptome.</title>
        <authorList>
            <person name="Meera S.P."/>
            <person name="Sreeshan A."/>
            <person name="Augustine A."/>
        </authorList>
    </citation>
    <scope>NUCLEOTIDE SEQUENCE</scope>
    <source>
        <tissue evidence="1">Leaf</tissue>
    </source>
</reference>
<dbReference type="EMBL" id="GGEC01091512">
    <property type="protein sequence ID" value="MBX71996.1"/>
    <property type="molecule type" value="Transcribed_RNA"/>
</dbReference>
<evidence type="ECO:0000313" key="1">
    <source>
        <dbReference type="EMBL" id="MBX71996.1"/>
    </source>
</evidence>
<name>A0A2P2QYA1_RHIMU</name>
<organism evidence="1">
    <name type="scientific">Rhizophora mucronata</name>
    <name type="common">Asiatic mangrove</name>
    <dbReference type="NCBI Taxonomy" id="61149"/>
    <lineage>
        <taxon>Eukaryota</taxon>
        <taxon>Viridiplantae</taxon>
        <taxon>Streptophyta</taxon>
        <taxon>Embryophyta</taxon>
        <taxon>Tracheophyta</taxon>
        <taxon>Spermatophyta</taxon>
        <taxon>Magnoliopsida</taxon>
        <taxon>eudicotyledons</taxon>
        <taxon>Gunneridae</taxon>
        <taxon>Pentapetalae</taxon>
        <taxon>rosids</taxon>
        <taxon>fabids</taxon>
        <taxon>Malpighiales</taxon>
        <taxon>Rhizophoraceae</taxon>
        <taxon>Rhizophora</taxon>
    </lineage>
</organism>
<accession>A0A2P2QYA1</accession>
<sequence length="21" mass="2400">MFLFGSADFSYEASPQDQFIV</sequence>